<dbReference type="OrthoDB" id="19148at2157"/>
<feature type="transmembrane region" description="Helical" evidence="6">
    <location>
        <begin position="423"/>
        <end position="442"/>
    </location>
</feature>
<dbReference type="GO" id="GO:0005886">
    <property type="term" value="C:plasma membrane"/>
    <property type="evidence" value="ECO:0007669"/>
    <property type="project" value="UniProtKB-SubCell"/>
</dbReference>
<dbReference type="EMBL" id="FRAN01000004">
    <property type="protein sequence ID" value="SHL07293.1"/>
    <property type="molecule type" value="Genomic_DNA"/>
</dbReference>
<sequence>MKNNIAKFASIAFVGGIVGRGLRYAINVVIAQGLGTDALGLFAFGMVVMKAGSIPARLGLDTAVQKFIPIYRNDEETSKVSGTALLGLVTPLVIGSGLSLLLYFNRAAISAFTGNRFGSAIQLFIVGIPLFSTMMVASNATKGLKETKYFVYTRDIGQSSVAFLLVAVGAFVLNDLRLTILGYVVSLGVGVLLAVFFLLRRGVISLDVRPQFEFTEIFLVSMPLTVALVTQYLVSWTDILMLGFFVSPARVGWYQAAYQTSMLLLVVLQAASSIFPSLAADLYHNGKKDRLEMVYTVVTKWVSFFTVLGLIFLATYAGPVLQIFGTSTESARLALVILAFGQTTAAMVGPSGYLLIMSGYEKLQMINSVAVCAMNIGLNFLLIRQFGIVGAAAATSSSIATLNVLRLVEVRYLLGIQPYSRRFWKGVIAILVSTIVLVGGRLMGIGSFLGTVLIGAVALGVFGVVVYLLGFENDKVLVEAID</sequence>
<gene>
    <name evidence="8" type="ORF">SAMN05444342_2923</name>
    <name evidence="7" type="ORF">ZOD2009_21237</name>
</gene>
<feature type="transmembrane region" description="Helical" evidence="6">
    <location>
        <begin position="388"/>
        <end position="408"/>
    </location>
</feature>
<reference evidence="7 9" key="1">
    <citation type="journal article" date="2014" name="ISME J.">
        <title>Trehalose/2-sulfotrehalose biosynthesis and glycine-betaine uptake are widely spread mechanisms for osmoadaptation in the Halobacteriales.</title>
        <authorList>
            <person name="Youssef N.H."/>
            <person name="Savage-Ashlock K.N."/>
            <person name="McCully A.L."/>
            <person name="Luedtke B."/>
            <person name="Shaw E.I."/>
            <person name="Hoff W.D."/>
            <person name="Elshahed M.S."/>
        </authorList>
    </citation>
    <scope>NUCLEOTIDE SEQUENCE [LARGE SCALE GENOMIC DNA]</scope>
    <source>
        <strain evidence="7 9">DX253</strain>
    </source>
</reference>
<feature type="transmembrane region" description="Helical" evidence="6">
    <location>
        <begin position="156"/>
        <end position="174"/>
    </location>
</feature>
<feature type="transmembrane region" description="Helical" evidence="6">
    <location>
        <begin position="301"/>
        <end position="321"/>
    </location>
</feature>
<comment type="subcellular location">
    <subcellularLocation>
        <location evidence="1">Cell membrane</location>
        <topology evidence="1">Multi-pass membrane protein</topology>
    </subcellularLocation>
</comment>
<dbReference type="PATRIC" id="fig|797209.4.peg.4164"/>
<keyword evidence="3 6" id="KW-0812">Transmembrane</keyword>
<name>E7QZN8_HALPU</name>
<reference evidence="8" key="3">
    <citation type="submission" date="2016-11" db="EMBL/GenBank/DDBJ databases">
        <authorList>
            <person name="Jaros S."/>
            <person name="Januszkiewicz K."/>
            <person name="Wedrychowicz H."/>
        </authorList>
    </citation>
    <scope>NUCLEOTIDE SEQUENCE [LARGE SCALE GENOMIC DNA]</scope>
    <source>
        <strain evidence="8">DX253</strain>
    </source>
</reference>
<dbReference type="STRING" id="797209.GCA_000376445_03287"/>
<accession>E7QZN8</accession>
<keyword evidence="5 6" id="KW-0472">Membrane</keyword>
<dbReference type="eggNOG" id="arCOG02209">
    <property type="taxonomic scope" value="Archaea"/>
</dbReference>
<feature type="transmembrane region" description="Helical" evidence="6">
    <location>
        <begin position="116"/>
        <end position="136"/>
    </location>
</feature>
<dbReference type="PANTHER" id="PTHR30250:SF27">
    <property type="entry name" value="POLYSACCHARIDE BIOSYNTHESIS PROTEIN"/>
    <property type="match status" value="1"/>
</dbReference>
<protein>
    <submittedName>
        <fullName evidence="8">Membrane protein involved in the export of O-antigen and teichoic acid</fullName>
    </submittedName>
    <submittedName>
        <fullName evidence="7">Polysaccharide biosynthesis protein</fullName>
    </submittedName>
</protein>
<evidence type="ECO:0000256" key="2">
    <source>
        <dbReference type="ARBA" id="ARBA00022475"/>
    </source>
</evidence>
<evidence type="ECO:0000313" key="10">
    <source>
        <dbReference type="Proteomes" id="UP000184203"/>
    </source>
</evidence>
<evidence type="ECO:0000256" key="3">
    <source>
        <dbReference type="ARBA" id="ARBA00022692"/>
    </source>
</evidence>
<evidence type="ECO:0000256" key="5">
    <source>
        <dbReference type="ARBA" id="ARBA00023136"/>
    </source>
</evidence>
<dbReference type="AlphaFoldDB" id="E7QZN8"/>
<evidence type="ECO:0000313" key="9">
    <source>
        <dbReference type="Proteomes" id="UP000003751"/>
    </source>
</evidence>
<reference evidence="10" key="2">
    <citation type="submission" date="2016-11" db="EMBL/GenBank/DDBJ databases">
        <authorList>
            <person name="Varghese N."/>
            <person name="Submissions S."/>
        </authorList>
    </citation>
    <scope>NUCLEOTIDE SEQUENCE [LARGE SCALE GENOMIC DNA]</scope>
    <source>
        <strain evidence="10">DX253</strain>
    </source>
</reference>
<dbReference type="Proteomes" id="UP000184203">
    <property type="component" value="Unassembled WGS sequence"/>
</dbReference>
<dbReference type="EMBL" id="AEMG01000029">
    <property type="protein sequence ID" value="EFW90159.1"/>
    <property type="molecule type" value="Genomic_DNA"/>
</dbReference>
<dbReference type="InterPro" id="IPR050833">
    <property type="entry name" value="Poly_Biosynth_Transport"/>
</dbReference>
<evidence type="ECO:0000313" key="7">
    <source>
        <dbReference type="EMBL" id="EFW90159.1"/>
    </source>
</evidence>
<dbReference type="CDD" id="cd13128">
    <property type="entry name" value="MATE_Wzx_like"/>
    <property type="match status" value="1"/>
</dbReference>
<keyword evidence="10" id="KW-1185">Reference proteome</keyword>
<feature type="transmembrane region" description="Helical" evidence="6">
    <location>
        <begin position="220"/>
        <end position="246"/>
    </location>
</feature>
<feature type="transmembrane region" description="Helical" evidence="6">
    <location>
        <begin position="180"/>
        <end position="199"/>
    </location>
</feature>
<feature type="transmembrane region" description="Helical" evidence="6">
    <location>
        <begin position="363"/>
        <end position="382"/>
    </location>
</feature>
<evidence type="ECO:0000256" key="4">
    <source>
        <dbReference type="ARBA" id="ARBA00022989"/>
    </source>
</evidence>
<evidence type="ECO:0000256" key="6">
    <source>
        <dbReference type="SAM" id="Phobius"/>
    </source>
</evidence>
<keyword evidence="2" id="KW-1003">Cell membrane</keyword>
<feature type="transmembrane region" description="Helical" evidence="6">
    <location>
        <begin position="333"/>
        <end position="356"/>
    </location>
</feature>
<feature type="transmembrane region" description="Helical" evidence="6">
    <location>
        <begin position="80"/>
        <end position="104"/>
    </location>
</feature>
<dbReference type="Proteomes" id="UP000003751">
    <property type="component" value="Unassembled WGS sequence"/>
</dbReference>
<dbReference type="InterPro" id="IPR002797">
    <property type="entry name" value="Polysacc_synth"/>
</dbReference>
<organism evidence="7 9">
    <name type="scientific">Haladaptatus paucihalophilus DX253</name>
    <dbReference type="NCBI Taxonomy" id="797209"/>
    <lineage>
        <taxon>Archaea</taxon>
        <taxon>Methanobacteriati</taxon>
        <taxon>Methanobacteriota</taxon>
        <taxon>Stenosarchaea group</taxon>
        <taxon>Halobacteria</taxon>
        <taxon>Halobacteriales</taxon>
        <taxon>Haladaptataceae</taxon>
        <taxon>Haladaptatus</taxon>
    </lineage>
</organism>
<proteinExistence type="predicted"/>
<keyword evidence="4 6" id="KW-1133">Transmembrane helix</keyword>
<evidence type="ECO:0000256" key="1">
    <source>
        <dbReference type="ARBA" id="ARBA00004651"/>
    </source>
</evidence>
<dbReference type="Pfam" id="PF01943">
    <property type="entry name" value="Polysacc_synt"/>
    <property type="match status" value="1"/>
</dbReference>
<evidence type="ECO:0000313" key="8">
    <source>
        <dbReference type="EMBL" id="SHL07293.1"/>
    </source>
</evidence>
<feature type="transmembrane region" description="Helical" evidence="6">
    <location>
        <begin position="448"/>
        <end position="469"/>
    </location>
</feature>
<dbReference type="PANTHER" id="PTHR30250">
    <property type="entry name" value="PST FAMILY PREDICTED COLANIC ACID TRANSPORTER"/>
    <property type="match status" value="1"/>
</dbReference>
<dbReference type="RefSeq" id="WP_007983314.1">
    <property type="nucleotide sequence ID" value="NZ_AEMG01000029.1"/>
</dbReference>